<accession>A0A6J7XXN8</accession>
<proteinExistence type="predicted"/>
<name>A0A6J7XXN8_9ZZZZ</name>
<protein>
    <submittedName>
        <fullName evidence="1">Unannotated protein</fullName>
    </submittedName>
</protein>
<reference evidence="1" key="1">
    <citation type="submission" date="2020-05" db="EMBL/GenBank/DDBJ databases">
        <authorList>
            <person name="Chiriac C."/>
            <person name="Salcher M."/>
            <person name="Ghai R."/>
            <person name="Kavagutti S V."/>
        </authorList>
    </citation>
    <scope>NUCLEOTIDE SEQUENCE</scope>
</reference>
<evidence type="ECO:0000313" key="1">
    <source>
        <dbReference type="EMBL" id="CAB5241318.1"/>
    </source>
</evidence>
<gene>
    <name evidence="1" type="ORF">UFOPK3554_01362</name>
</gene>
<dbReference type="AlphaFoldDB" id="A0A6J7XXN8"/>
<dbReference type="EMBL" id="CAFBSG010000042">
    <property type="protein sequence ID" value="CAB5241318.1"/>
    <property type="molecule type" value="Genomic_DNA"/>
</dbReference>
<sequence>MRPSLEIVTKYASGVGANVDAGTPLTVAIRDAVKVAPESSEKYTAYSVA</sequence>
<organism evidence="1">
    <name type="scientific">freshwater metagenome</name>
    <dbReference type="NCBI Taxonomy" id="449393"/>
    <lineage>
        <taxon>unclassified sequences</taxon>
        <taxon>metagenomes</taxon>
        <taxon>ecological metagenomes</taxon>
    </lineage>
</organism>